<dbReference type="InterPro" id="IPR013201">
    <property type="entry name" value="Prot_inhib_I29"/>
</dbReference>
<dbReference type="Pfam" id="PF00112">
    <property type="entry name" value="Peptidase_C1"/>
    <property type="match status" value="1"/>
</dbReference>
<reference evidence="10" key="1">
    <citation type="journal article" date="2019" name="bioRxiv">
        <title>The Genome of the Zebra Mussel, Dreissena polymorpha: A Resource for Invasive Species Research.</title>
        <authorList>
            <person name="McCartney M.A."/>
            <person name="Auch B."/>
            <person name="Kono T."/>
            <person name="Mallez S."/>
            <person name="Zhang Y."/>
            <person name="Obille A."/>
            <person name="Becker A."/>
            <person name="Abrahante J.E."/>
            <person name="Garbe J."/>
            <person name="Badalamenti J.P."/>
            <person name="Herman A."/>
            <person name="Mangelson H."/>
            <person name="Liachko I."/>
            <person name="Sullivan S."/>
            <person name="Sone E.D."/>
            <person name="Koren S."/>
            <person name="Silverstein K.A.T."/>
            <person name="Beckman K.B."/>
            <person name="Gohl D.M."/>
        </authorList>
    </citation>
    <scope>NUCLEOTIDE SEQUENCE</scope>
    <source>
        <strain evidence="10">Duluth1</strain>
        <tissue evidence="10">Whole animal</tissue>
    </source>
</reference>
<feature type="signal peptide" evidence="7">
    <location>
        <begin position="1"/>
        <end position="16"/>
    </location>
</feature>
<keyword evidence="11" id="KW-1185">Reference proteome</keyword>
<dbReference type="EMBL" id="JAIWYP010000007">
    <property type="protein sequence ID" value="KAH3803140.1"/>
    <property type="molecule type" value="Genomic_DNA"/>
</dbReference>
<proteinExistence type="inferred from homology"/>
<keyword evidence="6" id="KW-1015">Disulfide bond</keyword>
<dbReference type="SMART" id="SM00645">
    <property type="entry name" value="Pept_C1"/>
    <property type="match status" value="1"/>
</dbReference>
<protein>
    <recommendedName>
        <fullName evidence="12">Cathepsin L</fullName>
    </recommendedName>
</protein>
<evidence type="ECO:0000256" key="6">
    <source>
        <dbReference type="ARBA" id="ARBA00023157"/>
    </source>
</evidence>
<dbReference type="PRINTS" id="PR00705">
    <property type="entry name" value="PAPAIN"/>
</dbReference>
<name>A0A9D4FQK1_DREPO</name>
<dbReference type="InterPro" id="IPR025661">
    <property type="entry name" value="Pept_asp_AS"/>
</dbReference>
<evidence type="ECO:0000256" key="4">
    <source>
        <dbReference type="ARBA" id="ARBA00022807"/>
    </source>
</evidence>
<comment type="caution">
    <text evidence="10">The sequence shown here is derived from an EMBL/GenBank/DDBJ whole genome shotgun (WGS) entry which is preliminary data.</text>
</comment>
<dbReference type="Proteomes" id="UP000828390">
    <property type="component" value="Unassembled WGS sequence"/>
</dbReference>
<dbReference type="OrthoDB" id="10253408at2759"/>
<evidence type="ECO:0000313" key="11">
    <source>
        <dbReference type="Proteomes" id="UP000828390"/>
    </source>
</evidence>
<dbReference type="SUPFAM" id="SSF54001">
    <property type="entry name" value="Cysteine proteinases"/>
    <property type="match status" value="1"/>
</dbReference>
<comment type="similarity">
    <text evidence="1">Belongs to the peptidase C1 family.</text>
</comment>
<feature type="domain" description="Cathepsin propeptide inhibitor" evidence="9">
    <location>
        <begin position="38"/>
        <end position="98"/>
    </location>
</feature>
<dbReference type="FunFam" id="3.90.70.10:FF:000006">
    <property type="entry name" value="Cathepsin S"/>
    <property type="match status" value="1"/>
</dbReference>
<dbReference type="PROSITE" id="PS00139">
    <property type="entry name" value="THIOL_PROTEASE_CYS"/>
    <property type="match status" value="1"/>
</dbReference>
<evidence type="ECO:0000256" key="7">
    <source>
        <dbReference type="SAM" id="SignalP"/>
    </source>
</evidence>
<evidence type="ECO:0000313" key="10">
    <source>
        <dbReference type="EMBL" id="KAH3803140.1"/>
    </source>
</evidence>
<sequence length="340" mass="38308">MQVFIVASICLAGACAMMSWEIPDDVMSHVTDEMDLDWIEYKKAHNKTYESAKEEVVRRLYWKDTLRFIRDHNLRYDRGEVTYTVGENQFADMAEDEFEKTMLRDLIVPEEGAEVYPEALTEPDPNASPIDWRQKGVVTPVKNQGGCGSCWAFSALGSLEAIIFKKSGKTTDLSEQDLVDCTKGGYGNYGCRGGWMTNAFNYIRRRGVSTEKCYPYSGQDGRCRYRRRIGASIRGYRNVGKSEHSLASALSRVGPIAVAADCSDRGFSLFKCGIYYNPNCQANRPNHAMVLVGYVYSTAGNYWIIKNSWGTTWGDKGYVYMAKDKGDNCGLRNFASYPTL</sequence>
<feature type="domain" description="Peptidase C1A papain C-terminal" evidence="8">
    <location>
        <begin position="126"/>
        <end position="339"/>
    </location>
</feature>
<evidence type="ECO:0000256" key="3">
    <source>
        <dbReference type="ARBA" id="ARBA00022801"/>
    </source>
</evidence>
<dbReference type="PANTHER" id="PTHR12411">
    <property type="entry name" value="CYSTEINE PROTEASE FAMILY C1-RELATED"/>
    <property type="match status" value="1"/>
</dbReference>
<keyword evidence="4" id="KW-0788">Thiol protease</keyword>
<dbReference type="AlphaFoldDB" id="A0A9D4FQK1"/>
<dbReference type="PROSITE" id="PS00640">
    <property type="entry name" value="THIOL_PROTEASE_ASN"/>
    <property type="match status" value="1"/>
</dbReference>
<evidence type="ECO:0008006" key="12">
    <source>
        <dbReference type="Google" id="ProtNLM"/>
    </source>
</evidence>
<feature type="chain" id="PRO_5039195274" description="Cathepsin L" evidence="7">
    <location>
        <begin position="17"/>
        <end position="340"/>
    </location>
</feature>
<evidence type="ECO:0000259" key="8">
    <source>
        <dbReference type="SMART" id="SM00645"/>
    </source>
</evidence>
<dbReference type="InterPro" id="IPR038765">
    <property type="entry name" value="Papain-like_cys_pep_sf"/>
</dbReference>
<keyword evidence="7" id="KW-0732">Signal</keyword>
<keyword evidence="5" id="KW-0865">Zymogen</keyword>
<dbReference type="SMART" id="SM00848">
    <property type="entry name" value="Inhibitor_I29"/>
    <property type="match status" value="1"/>
</dbReference>
<dbReference type="Pfam" id="PF08246">
    <property type="entry name" value="Inhibitor_I29"/>
    <property type="match status" value="1"/>
</dbReference>
<keyword evidence="2" id="KW-0645">Protease</keyword>
<dbReference type="GO" id="GO:0008234">
    <property type="term" value="F:cysteine-type peptidase activity"/>
    <property type="evidence" value="ECO:0007669"/>
    <property type="project" value="UniProtKB-KW"/>
</dbReference>
<keyword evidence="3" id="KW-0378">Hydrolase</keyword>
<accession>A0A9D4FQK1</accession>
<reference evidence="10" key="2">
    <citation type="submission" date="2020-11" db="EMBL/GenBank/DDBJ databases">
        <authorList>
            <person name="McCartney M.A."/>
            <person name="Auch B."/>
            <person name="Kono T."/>
            <person name="Mallez S."/>
            <person name="Becker A."/>
            <person name="Gohl D.M."/>
            <person name="Silverstein K.A.T."/>
            <person name="Koren S."/>
            <person name="Bechman K.B."/>
            <person name="Herman A."/>
            <person name="Abrahante J.E."/>
            <person name="Garbe J."/>
        </authorList>
    </citation>
    <scope>NUCLEOTIDE SEQUENCE</scope>
    <source>
        <strain evidence="10">Duluth1</strain>
        <tissue evidence="10">Whole animal</tissue>
    </source>
</reference>
<dbReference type="InterPro" id="IPR013128">
    <property type="entry name" value="Peptidase_C1A"/>
</dbReference>
<evidence type="ECO:0000256" key="1">
    <source>
        <dbReference type="ARBA" id="ARBA00008455"/>
    </source>
</evidence>
<dbReference type="InterPro" id="IPR000668">
    <property type="entry name" value="Peptidase_C1A_C"/>
</dbReference>
<evidence type="ECO:0000259" key="9">
    <source>
        <dbReference type="SMART" id="SM00848"/>
    </source>
</evidence>
<evidence type="ECO:0000256" key="2">
    <source>
        <dbReference type="ARBA" id="ARBA00022670"/>
    </source>
</evidence>
<organism evidence="10 11">
    <name type="scientific">Dreissena polymorpha</name>
    <name type="common">Zebra mussel</name>
    <name type="synonym">Mytilus polymorpha</name>
    <dbReference type="NCBI Taxonomy" id="45954"/>
    <lineage>
        <taxon>Eukaryota</taxon>
        <taxon>Metazoa</taxon>
        <taxon>Spiralia</taxon>
        <taxon>Lophotrochozoa</taxon>
        <taxon>Mollusca</taxon>
        <taxon>Bivalvia</taxon>
        <taxon>Autobranchia</taxon>
        <taxon>Heteroconchia</taxon>
        <taxon>Euheterodonta</taxon>
        <taxon>Imparidentia</taxon>
        <taxon>Neoheterodontei</taxon>
        <taxon>Myida</taxon>
        <taxon>Dreissenoidea</taxon>
        <taxon>Dreissenidae</taxon>
        <taxon>Dreissena</taxon>
    </lineage>
</organism>
<dbReference type="CDD" id="cd02248">
    <property type="entry name" value="Peptidase_C1A"/>
    <property type="match status" value="1"/>
</dbReference>
<dbReference type="InterPro" id="IPR000169">
    <property type="entry name" value="Pept_cys_AS"/>
</dbReference>
<dbReference type="Gene3D" id="3.90.70.10">
    <property type="entry name" value="Cysteine proteinases"/>
    <property type="match status" value="1"/>
</dbReference>
<dbReference type="GO" id="GO:0006508">
    <property type="term" value="P:proteolysis"/>
    <property type="evidence" value="ECO:0007669"/>
    <property type="project" value="UniProtKB-KW"/>
</dbReference>
<gene>
    <name evidence="10" type="ORF">DPMN_156842</name>
</gene>
<dbReference type="InterPro" id="IPR039417">
    <property type="entry name" value="Peptidase_C1A_papain-like"/>
</dbReference>
<evidence type="ECO:0000256" key="5">
    <source>
        <dbReference type="ARBA" id="ARBA00023145"/>
    </source>
</evidence>